<gene>
    <name evidence="1" type="primary">casA</name>
    <name evidence="1" type="ORF">E1283_05410</name>
</gene>
<comment type="caution">
    <text evidence="1">The sequence shown here is derived from an EMBL/GenBank/DDBJ whole genome shotgun (WGS) entry which is preliminary data.</text>
</comment>
<evidence type="ECO:0000313" key="1">
    <source>
        <dbReference type="EMBL" id="TDC78271.1"/>
    </source>
</evidence>
<dbReference type="Pfam" id="PF09481">
    <property type="entry name" value="CRISPR_Cse1"/>
    <property type="match status" value="1"/>
</dbReference>
<sequence length="575" mass="62996">MCCPYCSPVHLRPRGVPLRTAEIPCRVRPLPRPHPGSGQSHRSRCSSLVSADAVADDRFPLGLRPCVPVSAGGVTRRVGFRELFIAAHYLEGLAVTVPPAASGLMRVLYAMAARITGLDTARDGIDAWLDRRFGLLQETAAFDPGAVDEYFDRHADGLRLHDPARPFLQEPRLADECSGTSGVNKLVLSRPAGNNPVFFGHFVDTRQVALPSGEAMLHLLAQLYYGPSGQCTTRTVDGQRFGNTMAGPLRRVLSCHPVGRNLYETLLLGIPAPDTWPGNSSRPEDDLCPWEHDRPLAALEAAPKPPSGPMAMLTGRFQHAVLLRPDPSGDHVVDATITWGLRVNRPEVADPYLIWDEAKDGSLRPRDAKAERALWRDLDALILQQRARGGRRPPVLDSLTGGQLPEPVLRGLRVVAYGFDQDGQTRDRTYFSAVTPHLISLLEDSDAEPDTRLARGVETGKQAAETAAWRLETALRAAWREYTLPFTDDQPGGRTTKGKGPWPEAALAVYWPAAEGQFWGLFDAKDFTNALQHFGRIALSAFDDVTASVADEPRGARAREKARGLVRSLLSDRQP</sequence>
<dbReference type="AlphaFoldDB" id="A0A4R4TK68"/>
<dbReference type="InterPro" id="IPR013381">
    <property type="entry name" value="CRISPR-assoc_prot_Cse1"/>
</dbReference>
<name>A0A4R4TK68_9ACTN</name>
<reference evidence="1 2" key="1">
    <citation type="submission" date="2019-03" db="EMBL/GenBank/DDBJ databases">
        <title>Draft genome sequences of novel Actinobacteria.</title>
        <authorList>
            <person name="Sahin N."/>
            <person name="Ay H."/>
            <person name="Saygin H."/>
        </authorList>
    </citation>
    <scope>NUCLEOTIDE SEQUENCE [LARGE SCALE GENOMIC DNA]</scope>
    <source>
        <strain evidence="1 2">DSM 41900</strain>
    </source>
</reference>
<evidence type="ECO:0000313" key="2">
    <source>
        <dbReference type="Proteomes" id="UP000295345"/>
    </source>
</evidence>
<proteinExistence type="predicted"/>
<accession>A0A4R4TK68</accession>
<dbReference type="NCBIfam" id="TIGR02547">
    <property type="entry name" value="casA_cse1"/>
    <property type="match status" value="1"/>
</dbReference>
<organism evidence="1 2">
    <name type="scientific">Streptomyces hainanensis</name>
    <dbReference type="NCBI Taxonomy" id="402648"/>
    <lineage>
        <taxon>Bacteria</taxon>
        <taxon>Bacillati</taxon>
        <taxon>Actinomycetota</taxon>
        <taxon>Actinomycetes</taxon>
        <taxon>Kitasatosporales</taxon>
        <taxon>Streptomycetaceae</taxon>
        <taxon>Streptomyces</taxon>
    </lineage>
</organism>
<dbReference type="EMBL" id="SMKI01000036">
    <property type="protein sequence ID" value="TDC78271.1"/>
    <property type="molecule type" value="Genomic_DNA"/>
</dbReference>
<dbReference type="OrthoDB" id="3187690at2"/>
<dbReference type="Proteomes" id="UP000295345">
    <property type="component" value="Unassembled WGS sequence"/>
</dbReference>
<protein>
    <submittedName>
        <fullName evidence="1">Type I-E CRISPR-associated protein Cse1/CasA</fullName>
    </submittedName>
</protein>
<keyword evidence="2" id="KW-1185">Reference proteome</keyword>